<feature type="domain" description="DUF5641" evidence="2">
    <location>
        <begin position="23"/>
        <end position="80"/>
    </location>
</feature>
<dbReference type="EMBL" id="JAYMGO010000003">
    <property type="protein sequence ID" value="KAL1277363.1"/>
    <property type="molecule type" value="Genomic_DNA"/>
</dbReference>
<protein>
    <recommendedName>
        <fullName evidence="2">DUF5641 domain-containing protein</fullName>
    </recommendedName>
</protein>
<dbReference type="Pfam" id="PF18701">
    <property type="entry name" value="DUF5641"/>
    <property type="match status" value="1"/>
</dbReference>
<proteinExistence type="predicted"/>
<keyword evidence="4" id="KW-1185">Reference proteome</keyword>
<feature type="compositionally biased region" description="Polar residues" evidence="1">
    <location>
        <begin position="83"/>
        <end position="103"/>
    </location>
</feature>
<reference evidence="3 4" key="1">
    <citation type="submission" date="2023-09" db="EMBL/GenBank/DDBJ databases">
        <authorList>
            <person name="Wang M."/>
        </authorList>
    </citation>
    <scope>NUCLEOTIDE SEQUENCE [LARGE SCALE GENOMIC DNA]</scope>
    <source>
        <strain evidence="3">GT-2023</strain>
        <tissue evidence="3">Liver</tissue>
    </source>
</reference>
<dbReference type="InterPro" id="IPR040676">
    <property type="entry name" value="DUF5641"/>
</dbReference>
<dbReference type="PANTHER" id="PTHR47331">
    <property type="entry name" value="PHD-TYPE DOMAIN-CONTAINING PROTEIN"/>
    <property type="match status" value="1"/>
</dbReference>
<sequence length="103" mass="12529">MNLLSLLPPHLENYAPEDLYARKRWRRVQYLTQQFCSIWRKEYLANITLRQRWQAPRRNVKFGDIVIVKEEDLPRNEWRLPSPLSSNRNAQKYSQRMKSSVIK</sequence>
<gene>
    <name evidence="3" type="ORF">QQF64_024036</name>
</gene>
<evidence type="ECO:0000256" key="1">
    <source>
        <dbReference type="SAM" id="MobiDB-lite"/>
    </source>
</evidence>
<evidence type="ECO:0000313" key="3">
    <source>
        <dbReference type="EMBL" id="KAL1277363.1"/>
    </source>
</evidence>
<dbReference type="PANTHER" id="PTHR47331:SF5">
    <property type="entry name" value="RIBONUCLEASE H"/>
    <property type="match status" value="1"/>
</dbReference>
<name>A0ABR3NK35_9TELE</name>
<accession>A0ABR3NK35</accession>
<feature type="region of interest" description="Disordered" evidence="1">
    <location>
        <begin position="79"/>
        <end position="103"/>
    </location>
</feature>
<comment type="caution">
    <text evidence="3">The sequence shown here is derived from an EMBL/GenBank/DDBJ whole genome shotgun (WGS) entry which is preliminary data.</text>
</comment>
<evidence type="ECO:0000313" key="4">
    <source>
        <dbReference type="Proteomes" id="UP001558613"/>
    </source>
</evidence>
<organism evidence="3 4">
    <name type="scientific">Cirrhinus molitorella</name>
    <name type="common">mud carp</name>
    <dbReference type="NCBI Taxonomy" id="172907"/>
    <lineage>
        <taxon>Eukaryota</taxon>
        <taxon>Metazoa</taxon>
        <taxon>Chordata</taxon>
        <taxon>Craniata</taxon>
        <taxon>Vertebrata</taxon>
        <taxon>Euteleostomi</taxon>
        <taxon>Actinopterygii</taxon>
        <taxon>Neopterygii</taxon>
        <taxon>Teleostei</taxon>
        <taxon>Ostariophysi</taxon>
        <taxon>Cypriniformes</taxon>
        <taxon>Cyprinidae</taxon>
        <taxon>Labeoninae</taxon>
        <taxon>Labeonini</taxon>
        <taxon>Cirrhinus</taxon>
    </lineage>
</organism>
<dbReference type="Proteomes" id="UP001558613">
    <property type="component" value="Unassembled WGS sequence"/>
</dbReference>
<evidence type="ECO:0000259" key="2">
    <source>
        <dbReference type="Pfam" id="PF18701"/>
    </source>
</evidence>